<accession>A0AAJ6QV06</accession>
<protein>
    <submittedName>
        <fullName evidence="10">cAMP-dependent protein kinase catalytic subunit alpha-like</fullName>
    </submittedName>
</protein>
<dbReference type="GO" id="GO:0005524">
    <property type="term" value="F:ATP binding"/>
    <property type="evidence" value="ECO:0007669"/>
    <property type="project" value="UniProtKB-UniRule"/>
</dbReference>
<dbReference type="KEGG" id="goe:100908371"/>
<dbReference type="SMART" id="SM00220">
    <property type="entry name" value="S_TKc"/>
    <property type="match status" value="1"/>
</dbReference>
<dbReference type="Gene3D" id="3.30.200.20">
    <property type="entry name" value="Phosphorylase Kinase, domain 1"/>
    <property type="match status" value="1"/>
</dbReference>
<dbReference type="GO" id="GO:0005952">
    <property type="term" value="C:cAMP-dependent protein kinase complex"/>
    <property type="evidence" value="ECO:0007669"/>
    <property type="project" value="TreeGrafter"/>
</dbReference>
<dbReference type="Proteomes" id="UP000694867">
    <property type="component" value="Unplaced"/>
</dbReference>
<comment type="similarity">
    <text evidence="7">Belongs to the protein kinase superfamily.</text>
</comment>
<proteinExistence type="inferred from homology"/>
<keyword evidence="2" id="KW-0808">Transferase</keyword>
<dbReference type="GeneID" id="100908371"/>
<keyword evidence="5 6" id="KW-0067">ATP-binding</keyword>
<dbReference type="Gene3D" id="1.10.510.10">
    <property type="entry name" value="Transferase(Phosphotransferase) domain 1"/>
    <property type="match status" value="1"/>
</dbReference>
<name>A0AAJ6QV06_9ACAR</name>
<dbReference type="InterPro" id="IPR045270">
    <property type="entry name" value="STKc_AGC"/>
</dbReference>
<dbReference type="GO" id="GO:0005829">
    <property type="term" value="C:cytosol"/>
    <property type="evidence" value="ECO:0007669"/>
    <property type="project" value="TreeGrafter"/>
</dbReference>
<evidence type="ECO:0000259" key="8">
    <source>
        <dbReference type="PROSITE" id="PS50011"/>
    </source>
</evidence>
<feature type="binding site" evidence="6">
    <location>
        <position position="86"/>
    </location>
    <ligand>
        <name>ATP</name>
        <dbReference type="ChEBI" id="CHEBI:30616"/>
    </ligand>
</feature>
<dbReference type="PROSITE" id="PS00108">
    <property type="entry name" value="PROTEIN_KINASE_ST"/>
    <property type="match status" value="1"/>
</dbReference>
<evidence type="ECO:0000256" key="5">
    <source>
        <dbReference type="ARBA" id="ARBA00022840"/>
    </source>
</evidence>
<evidence type="ECO:0000256" key="3">
    <source>
        <dbReference type="ARBA" id="ARBA00022741"/>
    </source>
</evidence>
<dbReference type="InterPro" id="IPR008271">
    <property type="entry name" value="Ser/Thr_kinase_AS"/>
</dbReference>
<keyword evidence="4" id="KW-0418">Kinase</keyword>
<feature type="domain" description="Protein kinase" evidence="8">
    <location>
        <begin position="57"/>
        <end position="328"/>
    </location>
</feature>
<dbReference type="InterPro" id="IPR017441">
    <property type="entry name" value="Protein_kinase_ATP_BS"/>
</dbReference>
<dbReference type="CDD" id="cd05123">
    <property type="entry name" value="STKc_AGC"/>
    <property type="match status" value="1"/>
</dbReference>
<dbReference type="SUPFAM" id="SSF56112">
    <property type="entry name" value="Protein kinase-like (PK-like)"/>
    <property type="match status" value="1"/>
</dbReference>
<organism evidence="9 10">
    <name type="scientific">Galendromus occidentalis</name>
    <name type="common">western predatory mite</name>
    <dbReference type="NCBI Taxonomy" id="34638"/>
    <lineage>
        <taxon>Eukaryota</taxon>
        <taxon>Metazoa</taxon>
        <taxon>Ecdysozoa</taxon>
        <taxon>Arthropoda</taxon>
        <taxon>Chelicerata</taxon>
        <taxon>Arachnida</taxon>
        <taxon>Acari</taxon>
        <taxon>Parasitiformes</taxon>
        <taxon>Mesostigmata</taxon>
        <taxon>Gamasina</taxon>
        <taxon>Phytoseioidea</taxon>
        <taxon>Phytoseiidae</taxon>
        <taxon>Typhlodrominae</taxon>
        <taxon>Galendromus</taxon>
    </lineage>
</organism>
<dbReference type="InterPro" id="IPR000719">
    <property type="entry name" value="Prot_kinase_dom"/>
</dbReference>
<dbReference type="PANTHER" id="PTHR24353:SF110">
    <property type="entry name" value="DEVELOPMENTALLY-REGULATED PROTEIN KINASE 1"/>
    <property type="match status" value="1"/>
</dbReference>
<reference evidence="10" key="1">
    <citation type="submission" date="2025-08" db="UniProtKB">
        <authorList>
            <consortium name="RefSeq"/>
        </authorList>
    </citation>
    <scope>IDENTIFICATION</scope>
</reference>
<dbReference type="Pfam" id="PF00069">
    <property type="entry name" value="Pkinase"/>
    <property type="match status" value="1"/>
</dbReference>
<dbReference type="AlphaFoldDB" id="A0AAJ6QV06"/>
<dbReference type="GO" id="GO:0004691">
    <property type="term" value="F:cAMP-dependent protein kinase activity"/>
    <property type="evidence" value="ECO:0007669"/>
    <property type="project" value="TreeGrafter"/>
</dbReference>
<keyword evidence="1 7" id="KW-0723">Serine/threonine-protein kinase</keyword>
<dbReference type="PROSITE" id="PS00107">
    <property type="entry name" value="PROTEIN_KINASE_ATP"/>
    <property type="match status" value="1"/>
</dbReference>
<dbReference type="RefSeq" id="XP_003744788.1">
    <property type="nucleotide sequence ID" value="XM_003744740.1"/>
</dbReference>
<dbReference type="InterPro" id="IPR011009">
    <property type="entry name" value="Kinase-like_dom_sf"/>
</dbReference>
<evidence type="ECO:0000256" key="6">
    <source>
        <dbReference type="PROSITE-ProRule" id="PRU10141"/>
    </source>
</evidence>
<evidence type="ECO:0000313" key="9">
    <source>
        <dbReference type="Proteomes" id="UP000694867"/>
    </source>
</evidence>
<sequence length="380" mass="43235">MRNTISKRAIRNFLRHIESITDQHRRRFYAIYLSDAKSRLEDRLDAGKYRRETLENFDILGRLGEGAFGIVLLARYKADGALFAIKVLDKFKMEVRGCQNETIRERNLAASVQTNFVVRALYSFQDPHNAYIVTEFAEYGDLNLQFVAKENVHVSEKLIKLITAQIVLAIEYLHACSILHRDLKPANVLLFKDGCVKVSDLGCSKKIEHYTTTFQGTIEYCAPEVIIKKPYGKAVDWWSLGAMLFDLVFKEPPFGRKKTGEEKRHGRASMMEEVCTTTFEFPEPSEFPNITMSGEFKNLICELLAPDANARLGGKRGGAKHVRAHSWFREINFLTLFFGGYKNSLIAELPDGVALMRAEPPAEVPRSEGLCEDQTLFADF</sequence>
<evidence type="ECO:0000256" key="7">
    <source>
        <dbReference type="RuleBase" id="RU000304"/>
    </source>
</evidence>
<dbReference type="PANTHER" id="PTHR24353">
    <property type="entry name" value="CYCLIC NUCLEOTIDE-DEPENDENT PROTEIN KINASE"/>
    <property type="match status" value="1"/>
</dbReference>
<gene>
    <name evidence="10" type="primary">LOC100908371</name>
</gene>
<evidence type="ECO:0000256" key="1">
    <source>
        <dbReference type="ARBA" id="ARBA00022527"/>
    </source>
</evidence>
<keyword evidence="9" id="KW-1185">Reference proteome</keyword>
<evidence type="ECO:0000256" key="4">
    <source>
        <dbReference type="ARBA" id="ARBA00022777"/>
    </source>
</evidence>
<evidence type="ECO:0000256" key="2">
    <source>
        <dbReference type="ARBA" id="ARBA00022679"/>
    </source>
</evidence>
<evidence type="ECO:0000313" key="10">
    <source>
        <dbReference type="RefSeq" id="XP_003744788.1"/>
    </source>
</evidence>
<keyword evidence="3 6" id="KW-0547">Nucleotide-binding</keyword>
<dbReference type="PROSITE" id="PS50011">
    <property type="entry name" value="PROTEIN_KINASE_DOM"/>
    <property type="match status" value="1"/>
</dbReference>